<evidence type="ECO:0000313" key="3">
    <source>
        <dbReference type="Proteomes" id="UP000239710"/>
    </source>
</evidence>
<gene>
    <name evidence="2" type="ORF">XbrCFBP1976_01540</name>
</gene>
<feature type="region of interest" description="Disordered" evidence="1">
    <location>
        <begin position="1"/>
        <end position="22"/>
    </location>
</feature>
<proteinExistence type="predicted"/>
<keyword evidence="3" id="KW-1185">Reference proteome</keyword>
<sequence length="59" mass="6023">MAGHDTAAIGAAALPRTAPAAASGSFALPRLEKSQDGLIPQAIGRVAAWTTTEHDPNDR</sequence>
<comment type="caution">
    <text evidence="2">The sequence shown here is derived from an EMBL/GenBank/DDBJ whole genome shotgun (WGS) entry which is preliminary data.</text>
</comment>
<evidence type="ECO:0000313" key="2">
    <source>
        <dbReference type="EMBL" id="PPV08768.1"/>
    </source>
</evidence>
<name>A0ABX5BW71_9XANT</name>
<reference evidence="2 3" key="1">
    <citation type="submission" date="2016-08" db="EMBL/GenBank/DDBJ databases">
        <title>Evolution of the type three secretion system and type three effector repertoires in Xanthomonas.</title>
        <authorList>
            <person name="Merda D."/>
            <person name="Briand M."/>
            <person name="Bosis E."/>
            <person name="Rousseau C."/>
            <person name="Portier P."/>
            <person name="Jacques M.-A."/>
            <person name="Fischer-Le Saux M."/>
        </authorList>
    </citation>
    <scope>NUCLEOTIDE SEQUENCE [LARGE SCALE GENOMIC DNA]</scope>
    <source>
        <strain evidence="2 3">CFBP1976</strain>
    </source>
</reference>
<organism evidence="2 3">
    <name type="scientific">Xanthomonas bromi</name>
    <dbReference type="NCBI Taxonomy" id="56449"/>
    <lineage>
        <taxon>Bacteria</taxon>
        <taxon>Pseudomonadati</taxon>
        <taxon>Pseudomonadota</taxon>
        <taxon>Gammaproteobacteria</taxon>
        <taxon>Lysobacterales</taxon>
        <taxon>Lysobacteraceae</taxon>
        <taxon>Xanthomonas</taxon>
    </lineage>
</organism>
<accession>A0ABX5BW71</accession>
<dbReference type="EMBL" id="MDCE01000002">
    <property type="protein sequence ID" value="PPV08768.1"/>
    <property type="molecule type" value="Genomic_DNA"/>
</dbReference>
<dbReference type="Proteomes" id="UP000239710">
    <property type="component" value="Unassembled WGS sequence"/>
</dbReference>
<protein>
    <submittedName>
        <fullName evidence="2">Uncharacterized protein</fullName>
    </submittedName>
</protein>
<evidence type="ECO:0000256" key="1">
    <source>
        <dbReference type="SAM" id="MobiDB-lite"/>
    </source>
</evidence>